<feature type="region of interest" description="Disordered" evidence="1">
    <location>
        <begin position="1"/>
        <end position="22"/>
    </location>
</feature>
<dbReference type="EMBL" id="JAANBB010000435">
    <property type="protein sequence ID" value="KAF7542552.1"/>
    <property type="molecule type" value="Genomic_DNA"/>
</dbReference>
<comment type="caution">
    <text evidence="2">The sequence shown here is derived from an EMBL/GenBank/DDBJ whole genome shotgun (WGS) entry which is preliminary data.</text>
</comment>
<evidence type="ECO:0000256" key="1">
    <source>
        <dbReference type="SAM" id="MobiDB-lite"/>
    </source>
</evidence>
<organism evidence="2 3">
    <name type="scientific">Cylindrodendrum hubeiense</name>
    <dbReference type="NCBI Taxonomy" id="595255"/>
    <lineage>
        <taxon>Eukaryota</taxon>
        <taxon>Fungi</taxon>
        <taxon>Dikarya</taxon>
        <taxon>Ascomycota</taxon>
        <taxon>Pezizomycotina</taxon>
        <taxon>Sordariomycetes</taxon>
        <taxon>Hypocreomycetidae</taxon>
        <taxon>Hypocreales</taxon>
        <taxon>Nectriaceae</taxon>
        <taxon>Cylindrodendrum</taxon>
    </lineage>
</organism>
<feature type="region of interest" description="Disordered" evidence="1">
    <location>
        <begin position="268"/>
        <end position="319"/>
    </location>
</feature>
<feature type="compositionally biased region" description="Polar residues" evidence="1">
    <location>
        <begin position="291"/>
        <end position="304"/>
    </location>
</feature>
<dbReference type="AlphaFoldDB" id="A0A9P5H509"/>
<sequence>MEPAKTGLPKISPTRLSLSSLGPGPALDPIGHKLLPCSGDFVEEEWDQKQAYRALRHEFNLHGLSDDWHSESTDTDNPLGNLFNEVMRLINGCGPYCGPYYGSGLIVQVSNSVKEAAIAFYDGKITTREEIADMLPSHAKILAVRFFNPYKQANASICRFLVAMGQAHLLQITALGPIQATSPNALIAQTLAAKAEAHLDVLQKELTHKIKCDTLKLTQVTAQIKNLGKTLESAGLKDSKVESVGKGPVLNTAQSDNIIDLATAGLETSRKRTHPNPSSATQVGTWPFTPDPSNSLQQCASNKRSTPDSETEETCSKRPRRRCAIKRDYTECIDLDG</sequence>
<name>A0A9P5H509_9HYPO</name>
<protein>
    <submittedName>
        <fullName evidence="2">Uncharacterized protein</fullName>
    </submittedName>
</protein>
<evidence type="ECO:0000313" key="2">
    <source>
        <dbReference type="EMBL" id="KAF7542552.1"/>
    </source>
</evidence>
<feature type="compositionally biased region" description="Low complexity" evidence="1">
    <location>
        <begin position="12"/>
        <end position="22"/>
    </location>
</feature>
<dbReference type="OrthoDB" id="5106942at2759"/>
<keyword evidence="3" id="KW-1185">Reference proteome</keyword>
<dbReference type="Proteomes" id="UP000722485">
    <property type="component" value="Unassembled WGS sequence"/>
</dbReference>
<proteinExistence type="predicted"/>
<evidence type="ECO:0000313" key="3">
    <source>
        <dbReference type="Proteomes" id="UP000722485"/>
    </source>
</evidence>
<gene>
    <name evidence="2" type="ORF">G7Z17_g11473</name>
</gene>
<reference evidence="2" key="1">
    <citation type="submission" date="2020-03" db="EMBL/GenBank/DDBJ databases">
        <title>Draft Genome Sequence of Cylindrodendrum hubeiense.</title>
        <authorList>
            <person name="Buettner E."/>
            <person name="Kellner H."/>
        </authorList>
    </citation>
    <scope>NUCLEOTIDE SEQUENCE</scope>
    <source>
        <strain evidence="2">IHI 201604</strain>
    </source>
</reference>
<feature type="compositionally biased region" description="Polar residues" evidence="1">
    <location>
        <begin position="275"/>
        <end position="284"/>
    </location>
</feature>
<accession>A0A9P5H509</accession>